<dbReference type="SMART" id="SM00575">
    <property type="entry name" value="ZnF_PMZ"/>
    <property type="match status" value="1"/>
</dbReference>
<evidence type="ECO:0000256" key="2">
    <source>
        <dbReference type="ARBA" id="ARBA00022771"/>
    </source>
</evidence>
<dbReference type="InterPro" id="IPR006564">
    <property type="entry name" value="Znf_PMZ"/>
</dbReference>
<dbReference type="InterPro" id="IPR018289">
    <property type="entry name" value="MULE_transposase_dom"/>
</dbReference>
<keyword evidence="7" id="KW-1185">Reference proteome</keyword>
<evidence type="ECO:0000259" key="5">
    <source>
        <dbReference type="PROSITE" id="PS50966"/>
    </source>
</evidence>
<dbReference type="InterPro" id="IPR004330">
    <property type="entry name" value="FAR1_DNA_bnd_dom"/>
</dbReference>
<accession>A0A067D7F4</accession>
<feature type="domain" description="SWIM-type" evidence="5">
    <location>
        <begin position="461"/>
        <end position="497"/>
    </location>
</feature>
<organism evidence="6 7">
    <name type="scientific">Citrus sinensis</name>
    <name type="common">Sweet orange</name>
    <name type="synonym">Citrus aurantium var. sinensis</name>
    <dbReference type="NCBI Taxonomy" id="2711"/>
    <lineage>
        <taxon>Eukaryota</taxon>
        <taxon>Viridiplantae</taxon>
        <taxon>Streptophyta</taxon>
        <taxon>Embryophyta</taxon>
        <taxon>Tracheophyta</taxon>
        <taxon>Spermatophyta</taxon>
        <taxon>Magnoliopsida</taxon>
        <taxon>eudicotyledons</taxon>
        <taxon>Gunneridae</taxon>
        <taxon>Pentapetalae</taxon>
        <taxon>rosids</taxon>
        <taxon>malvids</taxon>
        <taxon>Sapindales</taxon>
        <taxon>Rutaceae</taxon>
        <taxon>Aurantioideae</taxon>
        <taxon>Citrus</taxon>
    </lineage>
</organism>
<evidence type="ECO:0000256" key="1">
    <source>
        <dbReference type="ARBA" id="ARBA00022723"/>
    </source>
</evidence>
<keyword evidence="3" id="KW-0862">Zinc</keyword>
<dbReference type="GO" id="GO:0008270">
    <property type="term" value="F:zinc ion binding"/>
    <property type="evidence" value="ECO:0007669"/>
    <property type="project" value="UniProtKB-KW"/>
</dbReference>
<dbReference type="Pfam" id="PF03101">
    <property type="entry name" value="FAR1"/>
    <property type="match status" value="1"/>
</dbReference>
<protein>
    <recommendedName>
        <fullName evidence="5">SWIM-type domain-containing protein</fullName>
    </recommendedName>
</protein>
<evidence type="ECO:0000256" key="4">
    <source>
        <dbReference type="PROSITE-ProRule" id="PRU00325"/>
    </source>
</evidence>
<evidence type="ECO:0000313" key="7">
    <source>
        <dbReference type="Proteomes" id="UP000027120"/>
    </source>
</evidence>
<name>A0A067D7F4_CITSI</name>
<dbReference type="STRING" id="2711.A0A067D7F4"/>
<dbReference type="EMBL" id="KK787243">
    <property type="protein sequence ID" value="KDO38919.1"/>
    <property type="molecule type" value="Genomic_DNA"/>
</dbReference>
<evidence type="ECO:0000313" key="6">
    <source>
        <dbReference type="EMBL" id="KDO38919.1"/>
    </source>
</evidence>
<keyword evidence="2 4" id="KW-0863">Zinc-finger</keyword>
<dbReference type="PROSITE" id="PS50966">
    <property type="entry name" value="ZF_SWIM"/>
    <property type="match status" value="1"/>
</dbReference>
<evidence type="ECO:0000256" key="3">
    <source>
        <dbReference type="ARBA" id="ARBA00022833"/>
    </source>
</evidence>
<dbReference type="Pfam" id="PF10551">
    <property type="entry name" value="MULE"/>
    <property type="match status" value="1"/>
</dbReference>
<dbReference type="AlphaFoldDB" id="A0A067D7F4"/>
<keyword evidence="1" id="KW-0479">Metal-binding</keyword>
<dbReference type="InterPro" id="IPR007527">
    <property type="entry name" value="Znf_SWIM"/>
</dbReference>
<sequence length="695" mass="80491">MNAQNAAGQSNYEDSLYVPEVALNRKPHKGKKFDTLDDAYEFYKKYAKEGGFSIQINSSKICKESNDIIRKEYVCFKEGQARQSKVVNRKRRRGIIRGGCSANLVVVKYEFGKYMVRIFVEEHNHTLSSPRMVHLLRSHRSMSAVQKSLSQQLAAVNIPTYILYEHFQSEKEKNSSFFYNIKAGCDDRITHCFWADAICRRAYKFYGDVIVFDTTYNTNRYNMIFAPFVGVNNHGQTIIFGCGFLSDETTESFLWLFEQFKEAMPGDDPKMIITDQDPAMILHLAYWHILNKFLERLSKTVHTENYRHFQKCIWESNTIEKFDALWKDVIDKAKLIENEWLQGVYEIRSKWVHAYVNHVFSAGMSSSNRAESNHAIFRRALSQQRHEELIADNKDLNERPMLRLPLQIEKKMSEIYTCEIFYIFQDELWNSLLHAIELVKENEDCLVYNVVNQEDGVSKVFEVLYDKKLDFVSCICKKFKSEGIPCTHMLALFKKLQISFMPNIYILKRWTKAAKLERVMDRDGVEINDCSNKSILLRRTKLFQFTSNVIDKVVLSEVASEIVIENLEDALEKVKLVMESCRSEGVLEKNSGMQQPHFNEPLQIRAKGCGKRLKGGKEKAKEKAKGKDKGRRCNGCGLVGQSHDKRNCPLLIKRCHYNSTGALTKATKLRTNSNPNCVLISITSLKDVELWKHLL</sequence>
<dbReference type="Pfam" id="PF04434">
    <property type="entry name" value="SWIM"/>
    <property type="match status" value="1"/>
</dbReference>
<reference evidence="6 7" key="1">
    <citation type="submission" date="2014-04" db="EMBL/GenBank/DDBJ databases">
        <authorList>
            <consortium name="International Citrus Genome Consortium"/>
            <person name="Gmitter F."/>
            <person name="Chen C."/>
            <person name="Farmerie W."/>
            <person name="Harkins T."/>
            <person name="Desany B."/>
            <person name="Mohiuddin M."/>
            <person name="Kodira C."/>
            <person name="Borodovsky M."/>
            <person name="Lomsadze A."/>
            <person name="Burns P."/>
            <person name="Jenkins J."/>
            <person name="Prochnik S."/>
            <person name="Shu S."/>
            <person name="Chapman J."/>
            <person name="Pitluck S."/>
            <person name="Schmutz J."/>
            <person name="Rokhsar D."/>
        </authorList>
    </citation>
    <scope>NUCLEOTIDE SEQUENCE</scope>
</reference>
<dbReference type="Proteomes" id="UP000027120">
    <property type="component" value="Unassembled WGS sequence"/>
</dbReference>
<dbReference type="PANTHER" id="PTHR47718">
    <property type="entry name" value="OS01G0519700 PROTEIN"/>
    <property type="match status" value="1"/>
</dbReference>
<proteinExistence type="predicted"/>
<gene>
    <name evidence="6" type="ORF">CISIN_1g046293mg</name>
</gene>